<evidence type="ECO:0000256" key="5">
    <source>
        <dbReference type="PROSITE-ProRule" id="PRU00277"/>
    </source>
</evidence>
<dbReference type="InterPro" id="IPR014721">
    <property type="entry name" value="Ribsml_uS5_D2-typ_fold_subgr"/>
</dbReference>
<keyword evidence="9" id="KW-1185">Reference proteome</keyword>
<evidence type="ECO:0000256" key="1">
    <source>
        <dbReference type="ARBA" id="ARBA00000185"/>
    </source>
</evidence>
<dbReference type="PROSITE" id="PS51375">
    <property type="entry name" value="PPR"/>
    <property type="match status" value="2"/>
</dbReference>
<dbReference type="NCBIfam" id="TIGR00756">
    <property type="entry name" value="PPR"/>
    <property type="match status" value="2"/>
</dbReference>
<gene>
    <name evidence="8" type="ORF">IFM89_017298</name>
</gene>
<name>A0A835H6Z0_9MAGN</name>
<feature type="domain" description="PPIase FKBP-type" evidence="7">
    <location>
        <begin position="61"/>
        <end position="160"/>
    </location>
</feature>
<dbReference type="Pfam" id="PF00204">
    <property type="entry name" value="DNA_gyraseB"/>
    <property type="match status" value="1"/>
</dbReference>
<organism evidence="8 9">
    <name type="scientific">Coptis chinensis</name>
    <dbReference type="NCBI Taxonomy" id="261450"/>
    <lineage>
        <taxon>Eukaryota</taxon>
        <taxon>Viridiplantae</taxon>
        <taxon>Streptophyta</taxon>
        <taxon>Embryophyta</taxon>
        <taxon>Tracheophyta</taxon>
        <taxon>Spermatophyta</taxon>
        <taxon>Magnoliopsida</taxon>
        <taxon>Ranunculales</taxon>
        <taxon>Ranunculaceae</taxon>
        <taxon>Coptidoideae</taxon>
        <taxon>Coptis</taxon>
    </lineage>
</organism>
<protein>
    <recommendedName>
        <fullName evidence="5">peptidylprolyl isomerase</fullName>
        <ecNumber evidence="5">5.2.1.8</ecNumber>
    </recommendedName>
</protein>
<accession>A0A835H6Z0</accession>
<evidence type="ECO:0000313" key="8">
    <source>
        <dbReference type="EMBL" id="KAF9592728.1"/>
    </source>
</evidence>
<dbReference type="CDD" id="cd00329">
    <property type="entry name" value="TopoII_MutL_Trans"/>
    <property type="match status" value="1"/>
</dbReference>
<proteinExistence type="predicted"/>
<dbReference type="Pfam" id="PF00254">
    <property type="entry name" value="FKBP_C"/>
    <property type="match status" value="1"/>
</dbReference>
<dbReference type="AlphaFoldDB" id="A0A835H6Z0"/>
<dbReference type="EC" id="5.2.1.8" evidence="5"/>
<dbReference type="SUPFAM" id="SSF54534">
    <property type="entry name" value="FKBP-like"/>
    <property type="match status" value="1"/>
</dbReference>
<dbReference type="InterPro" id="IPR002885">
    <property type="entry name" value="PPR_rpt"/>
</dbReference>
<comment type="caution">
    <text evidence="8">The sequence shown here is derived from an EMBL/GenBank/DDBJ whole genome shotgun (WGS) entry which is preliminary data.</text>
</comment>
<dbReference type="EMBL" id="JADFTS010000008">
    <property type="protein sequence ID" value="KAF9592728.1"/>
    <property type="molecule type" value="Genomic_DNA"/>
</dbReference>
<evidence type="ECO:0000256" key="4">
    <source>
        <dbReference type="ARBA" id="ARBA00023235"/>
    </source>
</evidence>
<sequence>MLAGYAQKGCREETFELFNEMKSLGVEPDVITWNGLITGYTQNGDGIMALEFFYRMCETNTNPNTITLSGALAACSLHGQGVSALNFFERNARKVYIEPNKRKNQMTGGLAIAVASMKSGECALLHVGWELGYGKEGSFSFPNVPPMADLIYEVELIGVDETKEGKARGDMTVEERIGAADRRKMEGNVLFKDEKLEEAMQQYEMAIAYMGDDFMFQLMGKYRDMALAVKNPCHLNIAACLIKLKRYEEAIPQCSIEVVGFEGELVWDLSKLDGTPRKLMDSSKLAGLGWVQRYRRDGLVDTYKWCSDAYSYTMLGYANSIRTVDGGTHIDGVKASLTRTLNNLGKKSKLIKIFSVFRQSNDESFNLHKVNVACPWDVIDS</sequence>
<feature type="repeat" description="PPR" evidence="6">
    <location>
        <begin position="1"/>
        <end position="28"/>
    </location>
</feature>
<dbReference type="GO" id="GO:0003755">
    <property type="term" value="F:peptidyl-prolyl cis-trans isomerase activity"/>
    <property type="evidence" value="ECO:0007669"/>
    <property type="project" value="UniProtKB-KW"/>
</dbReference>
<dbReference type="InterPro" id="IPR001179">
    <property type="entry name" value="PPIase_FKBP_dom"/>
</dbReference>
<dbReference type="InterPro" id="IPR046357">
    <property type="entry name" value="PPIase_dom_sf"/>
</dbReference>
<dbReference type="InterPro" id="IPR020568">
    <property type="entry name" value="Ribosomal_Su5_D2-typ_SF"/>
</dbReference>
<dbReference type="GO" id="GO:0003677">
    <property type="term" value="F:DNA binding"/>
    <property type="evidence" value="ECO:0007669"/>
    <property type="project" value="InterPro"/>
</dbReference>
<comment type="catalytic activity">
    <reaction evidence="1">
        <text>ATP-dependent breakage, passage and rejoining of double-stranded DNA.</text>
        <dbReference type="EC" id="5.6.2.2"/>
    </reaction>
</comment>
<dbReference type="InterPro" id="IPR013506">
    <property type="entry name" value="Topo_IIA_bsu_dom2"/>
</dbReference>
<keyword evidence="5" id="KW-0697">Rotamase</keyword>
<dbReference type="SUPFAM" id="SSF54211">
    <property type="entry name" value="Ribosomal protein S5 domain 2-like"/>
    <property type="match status" value="1"/>
</dbReference>
<keyword evidence="4 5" id="KW-0413">Isomerase</keyword>
<dbReference type="InterPro" id="IPR039663">
    <property type="entry name" value="AIP/AIPL1/TTC9"/>
</dbReference>
<dbReference type="Proteomes" id="UP000631114">
    <property type="component" value="Unassembled WGS sequence"/>
</dbReference>
<evidence type="ECO:0000259" key="7">
    <source>
        <dbReference type="PROSITE" id="PS50059"/>
    </source>
</evidence>
<dbReference type="Gene3D" id="1.25.40.10">
    <property type="entry name" value="Tetratricopeptide repeat domain"/>
    <property type="match status" value="2"/>
</dbReference>
<dbReference type="PROSITE" id="PS50059">
    <property type="entry name" value="FKBP_PPIASE"/>
    <property type="match status" value="1"/>
</dbReference>
<dbReference type="SUPFAM" id="SSF48452">
    <property type="entry name" value="TPR-like"/>
    <property type="match status" value="1"/>
</dbReference>
<comment type="catalytic activity">
    <reaction evidence="5">
        <text>[protein]-peptidylproline (omega=180) = [protein]-peptidylproline (omega=0)</text>
        <dbReference type="Rhea" id="RHEA:16237"/>
        <dbReference type="Rhea" id="RHEA-COMP:10747"/>
        <dbReference type="Rhea" id="RHEA-COMP:10748"/>
        <dbReference type="ChEBI" id="CHEBI:83833"/>
        <dbReference type="ChEBI" id="CHEBI:83834"/>
        <dbReference type="EC" id="5.2.1.8"/>
    </reaction>
</comment>
<dbReference type="InterPro" id="IPR011990">
    <property type="entry name" value="TPR-like_helical_dom_sf"/>
</dbReference>
<keyword evidence="2" id="KW-0677">Repeat</keyword>
<dbReference type="Pfam" id="PF13041">
    <property type="entry name" value="PPR_2"/>
    <property type="match status" value="1"/>
</dbReference>
<dbReference type="OrthoDB" id="433738at2759"/>
<feature type="repeat" description="PPR" evidence="6">
    <location>
        <begin position="29"/>
        <end position="63"/>
    </location>
</feature>
<evidence type="ECO:0000313" key="9">
    <source>
        <dbReference type="Proteomes" id="UP000631114"/>
    </source>
</evidence>
<dbReference type="GO" id="GO:0005524">
    <property type="term" value="F:ATP binding"/>
    <property type="evidence" value="ECO:0007669"/>
    <property type="project" value="InterPro"/>
</dbReference>
<dbReference type="PANTHER" id="PTHR11242:SF0">
    <property type="entry name" value="TPR_REGION DOMAIN-CONTAINING PROTEIN"/>
    <property type="match status" value="1"/>
</dbReference>
<evidence type="ECO:0000256" key="2">
    <source>
        <dbReference type="ARBA" id="ARBA00022737"/>
    </source>
</evidence>
<reference evidence="8 9" key="1">
    <citation type="submission" date="2020-10" db="EMBL/GenBank/DDBJ databases">
        <title>The Coptis chinensis genome and diversification of protoberbering-type alkaloids.</title>
        <authorList>
            <person name="Wang B."/>
            <person name="Shu S."/>
            <person name="Song C."/>
            <person name="Liu Y."/>
        </authorList>
    </citation>
    <scope>NUCLEOTIDE SEQUENCE [LARGE SCALE GENOMIC DNA]</scope>
    <source>
        <strain evidence="8">HL-2020</strain>
        <tissue evidence="8">Leaf</tissue>
    </source>
</reference>
<keyword evidence="3" id="KW-0802">TPR repeat</keyword>
<dbReference type="Gene3D" id="3.10.50.40">
    <property type="match status" value="1"/>
</dbReference>
<dbReference type="GO" id="GO:0003918">
    <property type="term" value="F:DNA topoisomerase type II (double strand cut, ATP-hydrolyzing) activity"/>
    <property type="evidence" value="ECO:0007669"/>
    <property type="project" value="UniProtKB-EC"/>
</dbReference>
<dbReference type="GO" id="GO:0006265">
    <property type="term" value="P:DNA topological change"/>
    <property type="evidence" value="ECO:0007669"/>
    <property type="project" value="InterPro"/>
</dbReference>
<evidence type="ECO:0000256" key="6">
    <source>
        <dbReference type="PROSITE-ProRule" id="PRU00708"/>
    </source>
</evidence>
<evidence type="ECO:0000256" key="3">
    <source>
        <dbReference type="ARBA" id="ARBA00022803"/>
    </source>
</evidence>
<dbReference type="Gene3D" id="3.30.230.10">
    <property type="match status" value="1"/>
</dbReference>
<dbReference type="PANTHER" id="PTHR11242">
    <property type="entry name" value="ARYL HYDROCARBON RECEPTOR INTERACTING PROTEIN RELATED"/>
    <property type="match status" value="1"/>
</dbReference>